<evidence type="ECO:0000256" key="2">
    <source>
        <dbReference type="ARBA" id="ARBA00022676"/>
    </source>
</evidence>
<dbReference type="EMBL" id="FTOC01000004">
    <property type="protein sequence ID" value="SIS45783.1"/>
    <property type="molecule type" value="Genomic_DNA"/>
</dbReference>
<evidence type="ECO:0000259" key="4">
    <source>
        <dbReference type="Pfam" id="PF13632"/>
    </source>
</evidence>
<dbReference type="InterPro" id="IPR029044">
    <property type="entry name" value="Nucleotide-diphossugar_trans"/>
</dbReference>
<evidence type="ECO:0000313" key="5">
    <source>
        <dbReference type="EMBL" id="SIS45783.1"/>
    </source>
</evidence>
<sequence length="176" mass="19991">MKTMKPVIDSNGQVTVTGGTVRIANGSEIVQSEVKKIGLPKQPVILLQIVEYFRAFLIGRLGLSHMNMLLIISGAFGVFEKNRVIKAGGYNTATVGEDMELVVRIHRTLKDEKSKQRIEYIQDPVCWTEAPSTFSSLRAQRRRWQRGLAETLWIHRKMLFNPKYKGIGLFSLITSW</sequence>
<dbReference type="PANTHER" id="PTHR43630">
    <property type="entry name" value="POLY-BETA-1,6-N-ACETYL-D-GLUCOSAMINE SYNTHASE"/>
    <property type="match status" value="1"/>
</dbReference>
<keyword evidence="3 5" id="KW-0808">Transferase</keyword>
<dbReference type="STRING" id="570947.SAMN05421687_104169"/>
<reference evidence="6" key="1">
    <citation type="submission" date="2017-01" db="EMBL/GenBank/DDBJ databases">
        <authorList>
            <person name="Varghese N."/>
            <person name="Submissions S."/>
        </authorList>
    </citation>
    <scope>NUCLEOTIDE SEQUENCE [LARGE SCALE GENOMIC DNA]</scope>
    <source>
        <strain evidence="6">DSM 23127</strain>
    </source>
</reference>
<protein>
    <submittedName>
        <fullName evidence="5">Glycosyl transferase family group 2</fullName>
    </submittedName>
</protein>
<accession>A0A1N7J8W1</accession>
<evidence type="ECO:0000313" key="6">
    <source>
        <dbReference type="Proteomes" id="UP000187608"/>
    </source>
</evidence>
<dbReference type="AlphaFoldDB" id="A0A1N7J8W1"/>
<gene>
    <name evidence="5" type="ORF">SAMN05421687_104169</name>
</gene>
<dbReference type="Gene3D" id="3.90.550.10">
    <property type="entry name" value="Spore Coat Polysaccharide Biosynthesis Protein SpsA, Chain A"/>
    <property type="match status" value="1"/>
</dbReference>
<dbReference type="PANTHER" id="PTHR43630:SF1">
    <property type="entry name" value="POLY-BETA-1,6-N-ACETYL-D-GLUCOSAMINE SYNTHASE"/>
    <property type="match status" value="1"/>
</dbReference>
<keyword evidence="2" id="KW-0328">Glycosyltransferase</keyword>
<evidence type="ECO:0000256" key="3">
    <source>
        <dbReference type="ARBA" id="ARBA00022679"/>
    </source>
</evidence>
<keyword evidence="6" id="KW-1185">Reference proteome</keyword>
<dbReference type="Proteomes" id="UP000187608">
    <property type="component" value="Unassembled WGS sequence"/>
</dbReference>
<evidence type="ECO:0000256" key="1">
    <source>
        <dbReference type="ARBA" id="ARBA00006739"/>
    </source>
</evidence>
<feature type="domain" description="Glycosyltransferase 2-like" evidence="4">
    <location>
        <begin position="55"/>
        <end position="169"/>
    </location>
</feature>
<dbReference type="Pfam" id="PF13632">
    <property type="entry name" value="Glyco_trans_2_3"/>
    <property type="match status" value="1"/>
</dbReference>
<dbReference type="GO" id="GO:0016757">
    <property type="term" value="F:glycosyltransferase activity"/>
    <property type="evidence" value="ECO:0007669"/>
    <property type="project" value="UniProtKB-KW"/>
</dbReference>
<dbReference type="InterPro" id="IPR001173">
    <property type="entry name" value="Glyco_trans_2-like"/>
</dbReference>
<organism evidence="5 6">
    <name type="scientific">Salimicrobium flavidum</name>
    <dbReference type="NCBI Taxonomy" id="570947"/>
    <lineage>
        <taxon>Bacteria</taxon>
        <taxon>Bacillati</taxon>
        <taxon>Bacillota</taxon>
        <taxon>Bacilli</taxon>
        <taxon>Bacillales</taxon>
        <taxon>Bacillaceae</taxon>
        <taxon>Salimicrobium</taxon>
    </lineage>
</organism>
<name>A0A1N7J8W1_9BACI</name>
<dbReference type="SUPFAM" id="SSF53448">
    <property type="entry name" value="Nucleotide-diphospho-sugar transferases"/>
    <property type="match status" value="1"/>
</dbReference>
<comment type="similarity">
    <text evidence="1">Belongs to the glycosyltransferase 2 family.</text>
</comment>
<proteinExistence type="inferred from homology"/>